<evidence type="ECO:0000313" key="1">
    <source>
        <dbReference type="EMBL" id="CAD0105815.1"/>
    </source>
</evidence>
<gene>
    <name evidence="1" type="ORF">AWRI4620_LOCUS70</name>
</gene>
<keyword evidence="2" id="KW-1185">Reference proteome</keyword>
<proteinExistence type="predicted"/>
<sequence>MPPTGPVLTSLSNEILAIICNDLSAKDLAAVRLTCKEVNPAATTEFATRYFRDPFVMMSKKSLETLVQICKHPVFGPQVRKIQLLSARPSGYSLQPLDEKFTKAVERKDVARVKKFRSRDRRLVDVIAEQLEFEVSSSSHELMKEAFMTLEQYQKSVTIAVQRLSTPYSPIGLAKAFKDLRDPTHEILDDQDIVSTLDFMLKAASCTNCVARKVEISLDALVHWPRGFLWECFRESPREHASLLMLLEDFHLNFSWHGSRNANYLAADALGSIVRRIPKILKSFTLSSDCDVSRLGRLVLDRSDPFGWYNALKSISLNKLMLREEQLIGFLRRNQASLKRLELLELTIVGNWDQTLSWISRNLTLDWFALDRGYKVLGHTRVRGYTEGSAAQWYSTRCEFQGKQEVYRGLDLFVEMQAEERQVRGTALLARK</sequence>
<dbReference type="OrthoDB" id="5279008at2759"/>
<accession>A0A9N8KDP0</accession>
<reference evidence="1" key="1">
    <citation type="submission" date="2020-06" db="EMBL/GenBank/DDBJ databases">
        <authorList>
            <person name="Onetto C."/>
        </authorList>
    </citation>
    <scope>NUCLEOTIDE SEQUENCE</scope>
</reference>
<dbReference type="AlphaFoldDB" id="A0A9N8KDP0"/>
<comment type="caution">
    <text evidence="1">The sequence shown here is derived from an EMBL/GenBank/DDBJ whole genome shotgun (WGS) entry which is preliminary data.</text>
</comment>
<organism evidence="1 2">
    <name type="scientific">Aureobasidium uvarum</name>
    <dbReference type="NCBI Taxonomy" id="2773716"/>
    <lineage>
        <taxon>Eukaryota</taxon>
        <taxon>Fungi</taxon>
        <taxon>Dikarya</taxon>
        <taxon>Ascomycota</taxon>
        <taxon>Pezizomycotina</taxon>
        <taxon>Dothideomycetes</taxon>
        <taxon>Dothideomycetidae</taxon>
        <taxon>Dothideales</taxon>
        <taxon>Saccotheciaceae</taxon>
        <taxon>Aureobasidium</taxon>
    </lineage>
</organism>
<dbReference type="CDD" id="cd09917">
    <property type="entry name" value="F-box_SF"/>
    <property type="match status" value="1"/>
</dbReference>
<dbReference type="Proteomes" id="UP000745764">
    <property type="component" value="Unassembled WGS sequence"/>
</dbReference>
<evidence type="ECO:0008006" key="3">
    <source>
        <dbReference type="Google" id="ProtNLM"/>
    </source>
</evidence>
<evidence type="ECO:0000313" key="2">
    <source>
        <dbReference type="Proteomes" id="UP000745764"/>
    </source>
</evidence>
<dbReference type="EMBL" id="CAINUL010000001">
    <property type="protein sequence ID" value="CAD0105815.1"/>
    <property type="molecule type" value="Genomic_DNA"/>
</dbReference>
<protein>
    <recommendedName>
        <fullName evidence="3">F-box domain-containing protein</fullName>
    </recommendedName>
</protein>
<name>A0A9N8KDP0_9PEZI</name>